<evidence type="ECO:0000256" key="1">
    <source>
        <dbReference type="ARBA" id="ARBA00004613"/>
    </source>
</evidence>
<gene>
    <name evidence="5" type="ORF">RFI_19376</name>
</gene>
<feature type="domain" description="Hemicentin-1-like von Willebrand factor A" evidence="4">
    <location>
        <begin position="32"/>
        <end position="184"/>
    </location>
</feature>
<evidence type="ECO:0000256" key="2">
    <source>
        <dbReference type="ARBA" id="ARBA00022525"/>
    </source>
</evidence>
<organism evidence="5 6">
    <name type="scientific">Reticulomyxa filosa</name>
    <dbReference type="NCBI Taxonomy" id="46433"/>
    <lineage>
        <taxon>Eukaryota</taxon>
        <taxon>Sar</taxon>
        <taxon>Rhizaria</taxon>
        <taxon>Retaria</taxon>
        <taxon>Foraminifera</taxon>
        <taxon>Monothalamids</taxon>
        <taxon>Reticulomyxidae</taxon>
        <taxon>Reticulomyxa</taxon>
    </lineage>
</organism>
<dbReference type="InterPro" id="IPR056861">
    <property type="entry name" value="HMCN1-like_VWA"/>
</dbReference>
<accession>X6MVC1</accession>
<dbReference type="PANTHER" id="PTHR14905">
    <property type="entry name" value="NG37"/>
    <property type="match status" value="1"/>
</dbReference>
<sequence>MVIDYTGSFLFLLILGGKKRWFVFVMYSFNYVAAVKSISTTLVNEIENTTLKPYLYILSLFNDPPSLNKIYTTTSGDEFVNALNAISVNGGGDCPEYSMSGILNALTYADKFSTVFLFTDAEAKDADIEPTVAARIAQKQITLVGILAGSCYSSRRRELEERRRLYSASSTYTDLALGSGGFLVLSSQSKVSSIIDVMKPLLLTSGVDVWISNSNLKTFTMQVWIDQTISQFTITTTCSSYAYPVMNITRPDGSKWSFSSSSSTSSQNYSNGKVVSSDSLMQVLVNIEDDSWTNGTWRIDVTTLLTNPVATTKVFCNSQLSFTFSLEQMITDEFEKVSGNLLVSNAKMFRIIALPTGNTSLLNDVQFIQLYHLNGTLLYQQAALFSVQGYYADFDVQGNMSPQDSLRVVVIGTIATSHNTKFTRVLNQVISFSAIEIVAHWEKNTNISGFQIQIGSIYKIPVNITNFDSSYQSITLNVDISGNTTVTGNVSASTLWMAPYSNQAITLIIVVPNDQNLEESQFVLTLLASTTSGTFNYVAQSFHVSTKIDPTAKSPTCIVRTNNFTQACFTNDQMTTESCQKSVWSAHVHLNSNTSAIDYVSLVTDRMDLLQSANITALPNNNKNTKIFKQTKKGSNYDMEVWITAACCINTAVSVTTVSLQQLSSSCNVGFDGCLLKDFNLNKTLRSGEEYTGDCDALLNDTQSLGNMSIACLQDNVFTNWSSNCHYQFLQSTNNDKSSSKKLMSVEKNYSAKINSNIFFFVSFHVVLRCQITSTTTSAYISCLAIKVERNHLNFQYVLLIFFFIYSKNNSAFITLRIQYLS</sequence>
<name>X6MVC1_RETFI</name>
<dbReference type="PANTHER" id="PTHR14905:SF7">
    <property type="entry name" value="VON WILLEBRAND FACTOR A DOMAIN-CONTAINING PROTEIN 7"/>
    <property type="match status" value="1"/>
</dbReference>
<proteinExistence type="predicted"/>
<dbReference type="OrthoDB" id="10043511at2759"/>
<protein>
    <recommendedName>
        <fullName evidence="4">Hemicentin-1-like von Willebrand factor A domain-containing protein</fullName>
    </recommendedName>
</protein>
<keyword evidence="2" id="KW-0964">Secreted</keyword>
<keyword evidence="6" id="KW-1185">Reference proteome</keyword>
<dbReference type="Gene3D" id="3.40.50.410">
    <property type="entry name" value="von Willebrand factor, type A domain"/>
    <property type="match status" value="1"/>
</dbReference>
<dbReference type="AlphaFoldDB" id="X6MVC1"/>
<dbReference type="Pfam" id="PF25106">
    <property type="entry name" value="VWA_4"/>
    <property type="match status" value="1"/>
</dbReference>
<comment type="caution">
    <text evidence="5">The sequence shown here is derived from an EMBL/GenBank/DDBJ whole genome shotgun (WGS) entry which is preliminary data.</text>
</comment>
<reference evidence="5 6" key="1">
    <citation type="journal article" date="2013" name="Curr. Biol.">
        <title>The Genome of the Foraminiferan Reticulomyxa filosa.</title>
        <authorList>
            <person name="Glockner G."/>
            <person name="Hulsmann N."/>
            <person name="Schleicher M."/>
            <person name="Noegel A.A."/>
            <person name="Eichinger L."/>
            <person name="Gallinger C."/>
            <person name="Pawlowski J."/>
            <person name="Sierra R."/>
            <person name="Euteneuer U."/>
            <person name="Pillet L."/>
            <person name="Moustafa A."/>
            <person name="Platzer M."/>
            <person name="Groth M."/>
            <person name="Szafranski K."/>
            <person name="Schliwa M."/>
        </authorList>
    </citation>
    <scope>NUCLEOTIDE SEQUENCE [LARGE SCALE GENOMIC DNA]</scope>
</reference>
<evidence type="ECO:0000313" key="5">
    <source>
        <dbReference type="EMBL" id="ETO17928.1"/>
    </source>
</evidence>
<evidence type="ECO:0000259" key="4">
    <source>
        <dbReference type="Pfam" id="PF25106"/>
    </source>
</evidence>
<dbReference type="InterPro" id="IPR052577">
    <property type="entry name" value="VWA7"/>
</dbReference>
<evidence type="ECO:0000313" key="6">
    <source>
        <dbReference type="Proteomes" id="UP000023152"/>
    </source>
</evidence>
<comment type="subcellular location">
    <subcellularLocation>
        <location evidence="1">Secreted</location>
    </subcellularLocation>
</comment>
<dbReference type="EMBL" id="ASPP01015765">
    <property type="protein sequence ID" value="ETO17928.1"/>
    <property type="molecule type" value="Genomic_DNA"/>
</dbReference>
<dbReference type="Proteomes" id="UP000023152">
    <property type="component" value="Unassembled WGS sequence"/>
</dbReference>
<evidence type="ECO:0000256" key="3">
    <source>
        <dbReference type="ARBA" id="ARBA00022729"/>
    </source>
</evidence>
<dbReference type="InterPro" id="IPR036465">
    <property type="entry name" value="vWFA_dom_sf"/>
</dbReference>
<keyword evidence="3" id="KW-0732">Signal</keyword>